<organism evidence="1 2">
    <name type="scientific">Plectus sambesii</name>
    <dbReference type="NCBI Taxonomy" id="2011161"/>
    <lineage>
        <taxon>Eukaryota</taxon>
        <taxon>Metazoa</taxon>
        <taxon>Ecdysozoa</taxon>
        <taxon>Nematoda</taxon>
        <taxon>Chromadorea</taxon>
        <taxon>Plectida</taxon>
        <taxon>Plectina</taxon>
        <taxon>Plectoidea</taxon>
        <taxon>Plectidae</taxon>
        <taxon>Plectus</taxon>
    </lineage>
</organism>
<evidence type="ECO:0000313" key="1">
    <source>
        <dbReference type="Proteomes" id="UP000887566"/>
    </source>
</evidence>
<sequence length="167" mass="18516">MRPTTLWKATCADWRACLSVKVVRRFTVAVDFDIDYTWSRWVAARGRVAVGASAKLARARLVGEVIQVQQLAGVKRAEDARGRDGGYCRVRRTSQPSVGQPTVEVEYSRFVRSSNTTATIPHRGAHFILSDPPTSTHVCSSISEKRFGQCQTTRASLQSSPRRAAYS</sequence>
<protein>
    <submittedName>
        <fullName evidence="2">Uncharacterized protein</fullName>
    </submittedName>
</protein>
<proteinExistence type="predicted"/>
<dbReference type="AlphaFoldDB" id="A0A914UUK9"/>
<dbReference type="Proteomes" id="UP000887566">
    <property type="component" value="Unplaced"/>
</dbReference>
<dbReference type="WBParaSite" id="PSAMB.scaffold12259size2856.g34745.t1">
    <property type="protein sequence ID" value="PSAMB.scaffold12259size2856.g34745.t1"/>
    <property type="gene ID" value="PSAMB.scaffold12259size2856.g34745"/>
</dbReference>
<evidence type="ECO:0000313" key="2">
    <source>
        <dbReference type="WBParaSite" id="PSAMB.scaffold12259size2856.g34745.t1"/>
    </source>
</evidence>
<name>A0A914UUK9_9BILA</name>
<reference evidence="2" key="1">
    <citation type="submission" date="2022-11" db="UniProtKB">
        <authorList>
            <consortium name="WormBaseParasite"/>
        </authorList>
    </citation>
    <scope>IDENTIFICATION</scope>
</reference>
<accession>A0A914UUK9</accession>
<keyword evidence="1" id="KW-1185">Reference proteome</keyword>